<keyword evidence="2" id="KW-0812">Transmembrane</keyword>
<comment type="similarity">
    <text evidence="1">Belongs to the NPH3 family.</text>
</comment>
<name>A0ABU6S6N7_9FABA</name>
<dbReference type="EMBL" id="JASCZI010060449">
    <property type="protein sequence ID" value="MED6131794.1"/>
    <property type="molecule type" value="Genomic_DNA"/>
</dbReference>
<evidence type="ECO:0000259" key="3">
    <source>
        <dbReference type="PROSITE" id="PS51649"/>
    </source>
</evidence>
<evidence type="ECO:0000256" key="2">
    <source>
        <dbReference type="SAM" id="Phobius"/>
    </source>
</evidence>
<sequence length="157" mass="17517">MIPADRGLVLVGFLFRLLSISIQLGVSSVMKTELIRRASLQFEEATVNNLLYSLTSSSDQNYYDIEFVLAVICPIGIGIGFSKRCLERKWPERAKGTKGTKGSQKNLEGHSRTRCVCISEAMRMHPIRGRHAQKAVSAQMRTHSELLSVRISGSQHL</sequence>
<feature type="transmembrane region" description="Helical" evidence="2">
    <location>
        <begin position="7"/>
        <end position="26"/>
    </location>
</feature>
<dbReference type="Pfam" id="PF03000">
    <property type="entry name" value="NPH3"/>
    <property type="match status" value="1"/>
</dbReference>
<feature type="domain" description="NPH3" evidence="3">
    <location>
        <begin position="1"/>
        <end position="157"/>
    </location>
</feature>
<dbReference type="PROSITE" id="PS51649">
    <property type="entry name" value="NPH3"/>
    <property type="match status" value="1"/>
</dbReference>
<keyword evidence="2" id="KW-0472">Membrane</keyword>
<proteinExistence type="inferred from homology"/>
<comment type="caution">
    <text evidence="4">The sequence shown here is derived from an EMBL/GenBank/DDBJ whole genome shotgun (WGS) entry which is preliminary data.</text>
</comment>
<dbReference type="Proteomes" id="UP001341840">
    <property type="component" value="Unassembled WGS sequence"/>
</dbReference>
<reference evidence="4 5" key="1">
    <citation type="journal article" date="2023" name="Plants (Basel)">
        <title>Bridging the Gap: Combining Genomics and Transcriptomics Approaches to Understand Stylosanthes scabra, an Orphan Legume from the Brazilian Caatinga.</title>
        <authorList>
            <person name="Ferreira-Neto J.R.C."/>
            <person name="da Silva M.D."/>
            <person name="Binneck E."/>
            <person name="de Melo N.F."/>
            <person name="da Silva R.H."/>
            <person name="de Melo A.L.T.M."/>
            <person name="Pandolfi V."/>
            <person name="Bustamante F.O."/>
            <person name="Brasileiro-Vidal A.C."/>
            <person name="Benko-Iseppon A.M."/>
        </authorList>
    </citation>
    <scope>NUCLEOTIDE SEQUENCE [LARGE SCALE GENOMIC DNA]</scope>
    <source>
        <tissue evidence="4">Leaves</tissue>
    </source>
</reference>
<feature type="transmembrane region" description="Helical" evidence="2">
    <location>
        <begin position="62"/>
        <end position="81"/>
    </location>
</feature>
<evidence type="ECO:0000313" key="5">
    <source>
        <dbReference type="Proteomes" id="UP001341840"/>
    </source>
</evidence>
<gene>
    <name evidence="4" type="ORF">PIB30_013276</name>
</gene>
<evidence type="ECO:0000256" key="1">
    <source>
        <dbReference type="PROSITE-ProRule" id="PRU00982"/>
    </source>
</evidence>
<keyword evidence="2" id="KW-1133">Transmembrane helix</keyword>
<accession>A0ABU6S6N7</accession>
<evidence type="ECO:0000313" key="4">
    <source>
        <dbReference type="EMBL" id="MED6131794.1"/>
    </source>
</evidence>
<organism evidence="4 5">
    <name type="scientific">Stylosanthes scabra</name>
    <dbReference type="NCBI Taxonomy" id="79078"/>
    <lineage>
        <taxon>Eukaryota</taxon>
        <taxon>Viridiplantae</taxon>
        <taxon>Streptophyta</taxon>
        <taxon>Embryophyta</taxon>
        <taxon>Tracheophyta</taxon>
        <taxon>Spermatophyta</taxon>
        <taxon>Magnoliopsida</taxon>
        <taxon>eudicotyledons</taxon>
        <taxon>Gunneridae</taxon>
        <taxon>Pentapetalae</taxon>
        <taxon>rosids</taxon>
        <taxon>fabids</taxon>
        <taxon>Fabales</taxon>
        <taxon>Fabaceae</taxon>
        <taxon>Papilionoideae</taxon>
        <taxon>50 kb inversion clade</taxon>
        <taxon>dalbergioids sensu lato</taxon>
        <taxon>Dalbergieae</taxon>
        <taxon>Pterocarpus clade</taxon>
        <taxon>Stylosanthes</taxon>
    </lineage>
</organism>
<protein>
    <recommendedName>
        <fullName evidence="3">NPH3 domain-containing protein</fullName>
    </recommendedName>
</protein>
<keyword evidence="5" id="KW-1185">Reference proteome</keyword>
<dbReference type="InterPro" id="IPR027356">
    <property type="entry name" value="NPH3_dom"/>
</dbReference>